<evidence type="ECO:0000313" key="2">
    <source>
        <dbReference type="EMBL" id="MFD1674922.1"/>
    </source>
</evidence>
<name>A0ABW4JF70_9BACL</name>
<gene>
    <name evidence="2" type="ORF">ACFSB2_09465</name>
</gene>
<dbReference type="EMBL" id="JBHUCX010000024">
    <property type="protein sequence ID" value="MFD1674922.1"/>
    <property type="molecule type" value="Genomic_DNA"/>
</dbReference>
<feature type="transmembrane region" description="Helical" evidence="1">
    <location>
        <begin position="18"/>
        <end position="36"/>
    </location>
</feature>
<keyword evidence="3" id="KW-1185">Reference proteome</keyword>
<evidence type="ECO:0008006" key="4">
    <source>
        <dbReference type="Google" id="ProtNLM"/>
    </source>
</evidence>
<proteinExistence type="predicted"/>
<dbReference type="RefSeq" id="WP_377942795.1">
    <property type="nucleotide sequence ID" value="NZ_JBHUCX010000024.1"/>
</dbReference>
<comment type="caution">
    <text evidence="2">The sequence shown here is derived from an EMBL/GenBank/DDBJ whole genome shotgun (WGS) entry which is preliminary data.</text>
</comment>
<protein>
    <recommendedName>
        <fullName evidence="4">DUF4829 domain-containing protein</fullName>
    </recommendedName>
</protein>
<organism evidence="2 3">
    <name type="scientific">Alicyclobacillus fodiniaquatilis</name>
    <dbReference type="NCBI Taxonomy" id="1661150"/>
    <lineage>
        <taxon>Bacteria</taxon>
        <taxon>Bacillati</taxon>
        <taxon>Bacillota</taxon>
        <taxon>Bacilli</taxon>
        <taxon>Bacillales</taxon>
        <taxon>Alicyclobacillaceae</taxon>
        <taxon>Alicyclobacillus</taxon>
    </lineage>
</organism>
<sequence>MNADTIAARRRRIKTNHFIVLVIVLLVLLFGSFFLLRPVIKQTNTPVNTVQRFVGFVELNQYDSAYKLLTPTFQNQAGWHGTLFSFKSSIDPAEASYHLLNQKGDLAEVQFSNESGGALYVKKVDGKWLIASPSEVPSSTTQTQGGS</sequence>
<accession>A0ABW4JF70</accession>
<keyword evidence="1" id="KW-0812">Transmembrane</keyword>
<reference evidence="3" key="1">
    <citation type="journal article" date="2019" name="Int. J. Syst. Evol. Microbiol.">
        <title>The Global Catalogue of Microorganisms (GCM) 10K type strain sequencing project: providing services to taxonomists for standard genome sequencing and annotation.</title>
        <authorList>
            <consortium name="The Broad Institute Genomics Platform"/>
            <consortium name="The Broad Institute Genome Sequencing Center for Infectious Disease"/>
            <person name="Wu L."/>
            <person name="Ma J."/>
        </authorList>
    </citation>
    <scope>NUCLEOTIDE SEQUENCE [LARGE SCALE GENOMIC DNA]</scope>
    <source>
        <strain evidence="3">CGMCC 1.12286</strain>
    </source>
</reference>
<evidence type="ECO:0000313" key="3">
    <source>
        <dbReference type="Proteomes" id="UP001597079"/>
    </source>
</evidence>
<evidence type="ECO:0000256" key="1">
    <source>
        <dbReference type="SAM" id="Phobius"/>
    </source>
</evidence>
<keyword evidence="1" id="KW-1133">Transmembrane helix</keyword>
<dbReference type="Proteomes" id="UP001597079">
    <property type="component" value="Unassembled WGS sequence"/>
</dbReference>
<keyword evidence="1" id="KW-0472">Membrane</keyword>